<protein>
    <submittedName>
        <fullName evidence="1">Uncharacterized protein</fullName>
    </submittedName>
</protein>
<evidence type="ECO:0000313" key="2">
    <source>
        <dbReference type="Proteomes" id="UP000055045"/>
    </source>
</evidence>
<comment type="caution">
    <text evidence="1">The sequence shown here is derived from an EMBL/GenBank/DDBJ whole genome shotgun (WGS) entry which is preliminary data.</text>
</comment>
<gene>
    <name evidence="1" type="ORF">ACN42_g8365</name>
</gene>
<evidence type="ECO:0000313" key="1">
    <source>
        <dbReference type="EMBL" id="KUM58781.1"/>
    </source>
</evidence>
<organism evidence="1 2">
    <name type="scientific">Penicillium freii</name>
    <dbReference type="NCBI Taxonomy" id="48697"/>
    <lineage>
        <taxon>Eukaryota</taxon>
        <taxon>Fungi</taxon>
        <taxon>Dikarya</taxon>
        <taxon>Ascomycota</taxon>
        <taxon>Pezizomycotina</taxon>
        <taxon>Eurotiomycetes</taxon>
        <taxon>Eurotiomycetidae</taxon>
        <taxon>Eurotiales</taxon>
        <taxon>Aspergillaceae</taxon>
        <taxon>Penicillium</taxon>
    </lineage>
</organism>
<dbReference type="AlphaFoldDB" id="A0A101MDV3"/>
<dbReference type="EMBL" id="LLXE01000261">
    <property type="protein sequence ID" value="KUM58781.1"/>
    <property type="molecule type" value="Genomic_DNA"/>
</dbReference>
<accession>A0A101MDV3</accession>
<dbReference type="Proteomes" id="UP000055045">
    <property type="component" value="Unassembled WGS sequence"/>
</dbReference>
<sequence length="68" mass="7538">MFVEKASCPTWIICRMKWCKIKGLAYVSIEGGKTVAYPTRGSIKRYTPTCVSLEGGMALGFTKFRGVL</sequence>
<keyword evidence="2" id="KW-1185">Reference proteome</keyword>
<reference evidence="1 2" key="1">
    <citation type="submission" date="2015-10" db="EMBL/GenBank/DDBJ databases">
        <title>Genome sequencing of Penicillium freii.</title>
        <authorList>
            <person name="Nguyen H.D."/>
            <person name="Visagie C.M."/>
            <person name="Seifert K.A."/>
        </authorList>
    </citation>
    <scope>NUCLEOTIDE SEQUENCE [LARGE SCALE GENOMIC DNA]</scope>
    <source>
        <strain evidence="1 2">DAOM 242723</strain>
    </source>
</reference>
<name>A0A101MDV3_PENFR</name>
<proteinExistence type="predicted"/>